<keyword evidence="2" id="KW-1185">Reference proteome</keyword>
<dbReference type="OrthoDB" id="2623186at2"/>
<gene>
    <name evidence="1" type="ORF">DX130_06355</name>
</gene>
<reference evidence="1 2" key="1">
    <citation type="submission" date="2018-08" db="EMBL/GenBank/DDBJ databases">
        <title>Paenibacillus sp. M4BSY-1, whole genome shotgun sequence.</title>
        <authorList>
            <person name="Tuo L."/>
        </authorList>
    </citation>
    <scope>NUCLEOTIDE SEQUENCE [LARGE SCALE GENOMIC DNA]</scope>
    <source>
        <strain evidence="1 2">M4BSY-1</strain>
    </source>
</reference>
<dbReference type="AlphaFoldDB" id="A0A371PKE4"/>
<protein>
    <submittedName>
        <fullName evidence="1">Uncharacterized protein</fullName>
    </submittedName>
</protein>
<organism evidence="1 2">
    <name type="scientific">Paenibacillus paeoniae</name>
    <dbReference type="NCBI Taxonomy" id="2292705"/>
    <lineage>
        <taxon>Bacteria</taxon>
        <taxon>Bacillati</taxon>
        <taxon>Bacillota</taxon>
        <taxon>Bacilli</taxon>
        <taxon>Bacillales</taxon>
        <taxon>Paenibacillaceae</taxon>
        <taxon>Paenibacillus</taxon>
    </lineage>
</organism>
<evidence type="ECO:0000313" key="2">
    <source>
        <dbReference type="Proteomes" id="UP000261905"/>
    </source>
</evidence>
<dbReference type="RefSeq" id="WP_116043706.1">
    <property type="nucleotide sequence ID" value="NZ_QUBQ01000001.1"/>
</dbReference>
<evidence type="ECO:0000313" key="1">
    <source>
        <dbReference type="EMBL" id="REK76654.1"/>
    </source>
</evidence>
<sequence>MAPSPSPIAPTPVASFEDSYVPFPETFTLAYRTLDSLELEVGEAGADWHQVHTATFNTSDTERAEIHIYNAPARADGTAVVHGLLQWNDKQYPLLDLLPGMDLESPDRCVDICILEQPIAGNEEAKILARIPLMATGPGLFKYLFYDGSEEKRMYSFDVWGKVQGMDLTRDSVDEMVVVFEGIGNHSPDLFLMRWYEGSLEISESFLESLSAFQGYLAELVRLEDGRDVVRVSDRNDETIYADYRMKDAIMWERVENTLR</sequence>
<comment type="caution">
    <text evidence="1">The sequence shown here is derived from an EMBL/GenBank/DDBJ whole genome shotgun (WGS) entry which is preliminary data.</text>
</comment>
<proteinExistence type="predicted"/>
<name>A0A371PKE4_9BACL</name>
<dbReference type="Proteomes" id="UP000261905">
    <property type="component" value="Unassembled WGS sequence"/>
</dbReference>
<accession>A0A371PKE4</accession>
<dbReference type="EMBL" id="QUBQ01000001">
    <property type="protein sequence ID" value="REK76654.1"/>
    <property type="molecule type" value="Genomic_DNA"/>
</dbReference>